<dbReference type="InterPro" id="IPR016185">
    <property type="entry name" value="PreATP-grasp_dom_sf"/>
</dbReference>
<accession>A0A8S2E4Q5</accession>
<dbReference type="Pfam" id="PF03738">
    <property type="entry name" value="GSP_synth"/>
    <property type="match status" value="1"/>
</dbReference>
<dbReference type="GO" id="GO:0046872">
    <property type="term" value="F:metal ion binding"/>
    <property type="evidence" value="ECO:0007669"/>
    <property type="project" value="UniProtKB-KW"/>
</dbReference>
<keyword evidence="4" id="KW-0067">ATP-binding</keyword>
<dbReference type="Gene3D" id="3.30.1490.330">
    <property type="match status" value="1"/>
</dbReference>
<dbReference type="SUPFAM" id="SSF52440">
    <property type="entry name" value="PreATP-grasp domain"/>
    <property type="match status" value="1"/>
</dbReference>
<evidence type="ECO:0000313" key="7">
    <source>
        <dbReference type="EMBL" id="CAF1081853.1"/>
    </source>
</evidence>
<evidence type="ECO:0000256" key="4">
    <source>
        <dbReference type="ARBA" id="ARBA00022840"/>
    </source>
</evidence>
<comment type="caution">
    <text evidence="7">The sequence shown here is derived from an EMBL/GenBank/DDBJ whole genome shotgun (WGS) entry which is preliminary data.</text>
</comment>
<name>A0A8S2E4Q5_9BILA</name>
<dbReference type="SUPFAM" id="SSF56059">
    <property type="entry name" value="Glutathione synthetase ATP-binding domain-like"/>
    <property type="match status" value="1"/>
</dbReference>
<evidence type="ECO:0000256" key="5">
    <source>
        <dbReference type="ARBA" id="ARBA00022842"/>
    </source>
</evidence>
<dbReference type="Proteomes" id="UP000677228">
    <property type="component" value="Unassembled WGS sequence"/>
</dbReference>
<sequence>MQKDGLYYIEDEDPVYGWMEIDDNNELQPFNESTVSAIHQQYQTAQSIGNLERCPIAYKSDDSETPWLSKDDPAENFFMQLYGEHLQRKNSCPENLPYYKINQDLLFSIGSASNELHRMFLEATGRVIQTDELLTRLAIPQVFWKRIRQSWAEEQDSTIAGRFDFAFDGKQLKVFEYNADSTSALFECAIIQRKWAQVVKLPSTFMSAFRLHHGLVVSWKRMHITTLVHIMTDDDGDEHQTALYMQNVFKEAGIESKLCVMTDQFYWKGTNIIDSDGVPVKMVWKLWMWESVFEDYAEAIKERGLEGWKPVDGEHPRLSDILLHDHIKVIEPLWKVITSNKALLPVLWATHPNHPLLLRSEWTLTDELKQASFVKKPIVGRYGHNVTLYDNRDHSVINETTDKFSSRNSIYQQMFPLMDFDGYHPVIGSWIIHGHFAGFCILEDQKLITDADSPVTACCIVWREDK</sequence>
<evidence type="ECO:0000256" key="1">
    <source>
        <dbReference type="ARBA" id="ARBA00022598"/>
    </source>
</evidence>
<proteinExistence type="predicted"/>
<keyword evidence="1" id="KW-0436">Ligase</keyword>
<keyword evidence="5" id="KW-0460">Magnesium</keyword>
<evidence type="ECO:0000256" key="2">
    <source>
        <dbReference type="ARBA" id="ARBA00022723"/>
    </source>
</evidence>
<reference evidence="7" key="1">
    <citation type="submission" date="2021-02" db="EMBL/GenBank/DDBJ databases">
        <authorList>
            <person name="Nowell W R."/>
        </authorList>
    </citation>
    <scope>NUCLEOTIDE SEQUENCE</scope>
</reference>
<evidence type="ECO:0000313" key="9">
    <source>
        <dbReference type="Proteomes" id="UP000677228"/>
    </source>
</evidence>
<dbReference type="EMBL" id="CAJNOK010009129">
    <property type="protein sequence ID" value="CAF1081853.1"/>
    <property type="molecule type" value="Genomic_DNA"/>
</dbReference>
<dbReference type="EMBL" id="CAJOBA010009145">
    <property type="protein sequence ID" value="CAF3844707.1"/>
    <property type="molecule type" value="Genomic_DNA"/>
</dbReference>
<evidence type="ECO:0000256" key="3">
    <source>
        <dbReference type="ARBA" id="ARBA00022741"/>
    </source>
</evidence>
<protein>
    <recommendedName>
        <fullName evidence="6">Glutathionylspermidine synthase pre-ATP-grasp-like domain-containing protein</fullName>
    </recommendedName>
</protein>
<evidence type="ECO:0000313" key="8">
    <source>
        <dbReference type="EMBL" id="CAF3844707.1"/>
    </source>
</evidence>
<gene>
    <name evidence="7" type="ORF">OVA965_LOCUS18400</name>
    <name evidence="8" type="ORF">TMI583_LOCUS18411</name>
</gene>
<dbReference type="GO" id="GO:0005524">
    <property type="term" value="F:ATP binding"/>
    <property type="evidence" value="ECO:0007669"/>
    <property type="project" value="UniProtKB-KW"/>
</dbReference>
<organism evidence="7 9">
    <name type="scientific">Didymodactylos carnosus</name>
    <dbReference type="NCBI Taxonomy" id="1234261"/>
    <lineage>
        <taxon>Eukaryota</taxon>
        <taxon>Metazoa</taxon>
        <taxon>Spiralia</taxon>
        <taxon>Gnathifera</taxon>
        <taxon>Rotifera</taxon>
        <taxon>Eurotatoria</taxon>
        <taxon>Bdelloidea</taxon>
        <taxon>Philodinida</taxon>
        <taxon>Philodinidae</taxon>
        <taxon>Didymodactylos</taxon>
    </lineage>
</organism>
<dbReference type="InterPro" id="IPR005494">
    <property type="entry name" value="GSPS_pre-ATP-grasp-like_dom"/>
</dbReference>
<dbReference type="GO" id="GO:0016874">
    <property type="term" value="F:ligase activity"/>
    <property type="evidence" value="ECO:0007669"/>
    <property type="project" value="UniProtKB-KW"/>
</dbReference>
<feature type="domain" description="Glutathionylspermidine synthase pre-ATP-grasp-like" evidence="6">
    <location>
        <begin position="97"/>
        <end position="459"/>
    </location>
</feature>
<dbReference type="Proteomes" id="UP000682733">
    <property type="component" value="Unassembled WGS sequence"/>
</dbReference>
<dbReference type="AlphaFoldDB" id="A0A8S2E4Q5"/>
<keyword evidence="2" id="KW-0479">Metal-binding</keyword>
<evidence type="ECO:0000259" key="6">
    <source>
        <dbReference type="Pfam" id="PF03738"/>
    </source>
</evidence>
<keyword evidence="3" id="KW-0547">Nucleotide-binding</keyword>